<evidence type="ECO:0000256" key="2">
    <source>
        <dbReference type="ARBA" id="ARBA00023043"/>
    </source>
</evidence>
<feature type="region of interest" description="Disordered" evidence="4">
    <location>
        <begin position="182"/>
        <end position="214"/>
    </location>
</feature>
<feature type="compositionally biased region" description="Low complexity" evidence="4">
    <location>
        <begin position="285"/>
        <end position="301"/>
    </location>
</feature>
<dbReference type="SUPFAM" id="SSF52047">
    <property type="entry name" value="RNI-like"/>
    <property type="match status" value="1"/>
</dbReference>
<reference evidence="5" key="1">
    <citation type="submission" date="2016-06" db="UniProtKB">
        <authorList>
            <consortium name="WormBaseParasite"/>
        </authorList>
    </citation>
    <scope>IDENTIFICATION</scope>
</reference>
<accession>A0A183DYT5</accession>
<dbReference type="GO" id="GO:0085020">
    <property type="term" value="P:protein K6-linked ubiquitination"/>
    <property type="evidence" value="ECO:0007669"/>
    <property type="project" value="TreeGrafter"/>
</dbReference>
<evidence type="ECO:0000256" key="1">
    <source>
        <dbReference type="ARBA" id="ARBA00022737"/>
    </source>
</evidence>
<keyword evidence="2 3" id="KW-0040">ANK repeat</keyword>
<keyword evidence="1" id="KW-0677">Repeat</keyword>
<feature type="repeat" description="ANK" evidence="3">
    <location>
        <begin position="60"/>
        <end position="92"/>
    </location>
</feature>
<feature type="region of interest" description="Disordered" evidence="4">
    <location>
        <begin position="330"/>
        <end position="408"/>
    </location>
</feature>
<dbReference type="Pfam" id="PF12796">
    <property type="entry name" value="Ank_2"/>
    <property type="match status" value="1"/>
</dbReference>
<dbReference type="Gene3D" id="1.25.40.20">
    <property type="entry name" value="Ankyrin repeat-containing domain"/>
    <property type="match status" value="1"/>
</dbReference>
<evidence type="ECO:0000256" key="4">
    <source>
        <dbReference type="SAM" id="MobiDB-lite"/>
    </source>
</evidence>
<dbReference type="GO" id="GO:0031436">
    <property type="term" value="C:BRCA1-BARD1 complex"/>
    <property type="evidence" value="ECO:0007669"/>
    <property type="project" value="TreeGrafter"/>
</dbReference>
<dbReference type="InterPro" id="IPR036770">
    <property type="entry name" value="Ankyrin_rpt-contain_sf"/>
</dbReference>
<dbReference type="PANTHER" id="PTHR24171">
    <property type="entry name" value="ANKYRIN REPEAT DOMAIN-CONTAINING PROTEIN 39-RELATED"/>
    <property type="match status" value="1"/>
</dbReference>
<feature type="repeat" description="ANK" evidence="3">
    <location>
        <begin position="106"/>
        <end position="138"/>
    </location>
</feature>
<evidence type="ECO:0000313" key="5">
    <source>
        <dbReference type="WBParaSite" id="GPUH_0001389101-mRNA-1"/>
    </source>
</evidence>
<dbReference type="SUPFAM" id="SSF48403">
    <property type="entry name" value="Ankyrin repeat"/>
    <property type="match status" value="1"/>
</dbReference>
<dbReference type="GO" id="GO:0070531">
    <property type="term" value="C:BRCA1-A complex"/>
    <property type="evidence" value="ECO:0007669"/>
    <property type="project" value="TreeGrafter"/>
</dbReference>
<dbReference type="InterPro" id="IPR002110">
    <property type="entry name" value="Ankyrin_rpt"/>
</dbReference>
<dbReference type="Gene3D" id="3.80.10.10">
    <property type="entry name" value="Ribonuclease Inhibitor"/>
    <property type="match status" value="1"/>
</dbReference>
<feature type="compositionally biased region" description="Basic and acidic residues" evidence="4">
    <location>
        <begin position="187"/>
        <end position="206"/>
    </location>
</feature>
<feature type="region of interest" description="Disordered" evidence="4">
    <location>
        <begin position="285"/>
        <end position="307"/>
    </location>
</feature>
<dbReference type="GO" id="GO:0004842">
    <property type="term" value="F:ubiquitin-protein transferase activity"/>
    <property type="evidence" value="ECO:0007669"/>
    <property type="project" value="TreeGrafter"/>
</dbReference>
<dbReference type="PANTHER" id="PTHR24171:SF8">
    <property type="entry name" value="BRCA1-ASSOCIATED RING DOMAIN PROTEIN 1"/>
    <property type="match status" value="1"/>
</dbReference>
<feature type="compositionally biased region" description="Polar residues" evidence="4">
    <location>
        <begin position="331"/>
        <end position="340"/>
    </location>
</feature>
<dbReference type="PROSITE" id="PS50297">
    <property type="entry name" value="ANK_REP_REGION"/>
    <property type="match status" value="3"/>
</dbReference>
<protein>
    <submittedName>
        <fullName evidence="5">ANK_REP_REGION domain-containing protein</fullName>
    </submittedName>
</protein>
<feature type="compositionally biased region" description="Polar residues" evidence="4">
    <location>
        <begin position="374"/>
        <end position="385"/>
    </location>
</feature>
<organism evidence="5">
    <name type="scientific">Gongylonema pulchrum</name>
    <dbReference type="NCBI Taxonomy" id="637853"/>
    <lineage>
        <taxon>Eukaryota</taxon>
        <taxon>Metazoa</taxon>
        <taxon>Ecdysozoa</taxon>
        <taxon>Nematoda</taxon>
        <taxon>Chromadorea</taxon>
        <taxon>Rhabditida</taxon>
        <taxon>Spirurina</taxon>
        <taxon>Spiruromorpha</taxon>
        <taxon>Spiruroidea</taxon>
        <taxon>Gongylonematidae</taxon>
        <taxon>Gongylonema</taxon>
    </lineage>
</organism>
<dbReference type="InterPro" id="IPR032675">
    <property type="entry name" value="LRR_dom_sf"/>
</dbReference>
<feature type="repeat" description="ANK" evidence="3">
    <location>
        <begin position="27"/>
        <end position="59"/>
    </location>
</feature>
<evidence type="ECO:0000256" key="3">
    <source>
        <dbReference type="PROSITE-ProRule" id="PRU00023"/>
    </source>
</evidence>
<dbReference type="AlphaFoldDB" id="A0A183DYT5"/>
<dbReference type="Pfam" id="PF13857">
    <property type="entry name" value="Ank_5"/>
    <property type="match status" value="1"/>
</dbReference>
<dbReference type="SMART" id="SM00248">
    <property type="entry name" value="ANK"/>
    <property type="match status" value="3"/>
</dbReference>
<proteinExistence type="predicted"/>
<sequence>LKIAEEANRRSMEDRIRSEKDKKINLYGETRMHEAARGNDSRYLKTLIEVGYNLNARDEGGWTPLHEAVGALKLENVRILAQSGANLNLRSNEGTLSAEGERTDSGGLTPLMEACDRGATAIVNLLLQYGANVALKNRDDWTALDFFRNAMKMGMIENEDLVEATRLVSLMEKKLKEAHITVNSEPPPKKLKVDDKPAAKLPRLENEASSQRRRVLDPNVANLHEYQKMMNAVGRGAVAHDRKNALLGDGDDELFDEDEEDGLRHLEPPLDDLLIGVDNLLEVAPSSPSATTSAPAPSAPTGKSRKAVKNSEFVWDVDDLYTELHDDFPCTSASAESSHSQRPKSGVRARPTARIISDNSDSENETAVVPPQAATHQRSTGSERQLQLADCARSAPKCSSNRDVREAEKTLPPAWRSNGTVQPTENKTVSAAAAASSTKQIFIKLVIKQDDGTHFKTKGMPFSSSSTIGDVRKRCDVELRGEVEYSSMVISHDDCELTDDTPLELVLADGNKLLECILIGCRSLRQLIGDYSLCSMLKKLDLSFNDFNDDGSDFVEMFASLCPNLVHLKLASCNMSSTTVDGLVRQLTSNISYFFTVNRG</sequence>
<dbReference type="WBParaSite" id="GPUH_0001389101-mRNA-1">
    <property type="protein sequence ID" value="GPUH_0001389101-mRNA-1"/>
    <property type="gene ID" value="GPUH_0001389101"/>
</dbReference>
<dbReference type="PROSITE" id="PS50088">
    <property type="entry name" value="ANK_REPEAT"/>
    <property type="match status" value="3"/>
</dbReference>
<name>A0A183DYT5_9BILA</name>